<evidence type="ECO:0000313" key="5">
    <source>
        <dbReference type="Proteomes" id="UP000292235"/>
    </source>
</evidence>
<feature type="transmembrane region" description="Helical" evidence="2">
    <location>
        <begin position="75"/>
        <end position="91"/>
    </location>
</feature>
<keyword evidence="2" id="KW-0812">Transmembrane</keyword>
<evidence type="ECO:0000313" key="4">
    <source>
        <dbReference type="EMBL" id="QBI52791.1"/>
    </source>
</evidence>
<gene>
    <name evidence="4" type="ORF">EKD16_04920</name>
</gene>
<dbReference type="KEGG" id="strr:EKD16_04920"/>
<keyword evidence="2" id="KW-1133">Transmembrane helix</keyword>
<feature type="transmembrane region" description="Helical" evidence="2">
    <location>
        <begin position="149"/>
        <end position="168"/>
    </location>
</feature>
<accession>A0A4P6Q0T2</accession>
<feature type="transmembrane region" description="Helical" evidence="2">
    <location>
        <begin position="111"/>
        <end position="129"/>
    </location>
</feature>
<evidence type="ECO:0000256" key="2">
    <source>
        <dbReference type="SAM" id="Phobius"/>
    </source>
</evidence>
<feature type="transmembrane region" description="Helical" evidence="2">
    <location>
        <begin position="212"/>
        <end position="230"/>
    </location>
</feature>
<feature type="transmembrane region" description="Helical" evidence="2">
    <location>
        <begin position="242"/>
        <end position="261"/>
    </location>
</feature>
<feature type="transmembrane region" description="Helical" evidence="2">
    <location>
        <begin position="436"/>
        <end position="455"/>
    </location>
</feature>
<dbReference type="AlphaFoldDB" id="A0A4P6Q0T2"/>
<protein>
    <submittedName>
        <fullName evidence="4">Acyltransferase family protein</fullName>
    </submittedName>
</protein>
<keyword evidence="2" id="KW-0472">Membrane</keyword>
<feature type="compositionally biased region" description="Low complexity" evidence="1">
    <location>
        <begin position="10"/>
        <end position="41"/>
    </location>
</feature>
<feature type="transmembrane region" description="Helical" evidence="2">
    <location>
        <begin position="405"/>
        <end position="424"/>
    </location>
</feature>
<keyword evidence="4" id="KW-0012">Acyltransferase</keyword>
<sequence>MRDTPDDSSDAASGPAAPPAAADSPAPTNGASDSGASAEGARPVGSGTTRGASAPVPDPRWVLPQVRGHIEALDGLRAIAALMVLVFHVGFESGAALRPGVLGALIATGEIGVPLFFGLSGLLLFRPWVRAALDQTPLPPVRSYLWRRALRVLPAYWIVAVVALLLWSRDHLDSVAAWVEVLTLTFVFNTDPWWVGTGPYGLGQMWSLSVEVFFYALLPVIGLLTVRAAGRAGTGPDARARRMLLCLAAMTALAVLALVPQYYPEPRPYMYSWLPRCMGMFAVGMALAVLGEWAWREGRGSRGDGTADDGPVRRLCRTLPRNATLCWSLAGICFLLAATPGGGPRFAGVHGFWISVVSMATSMAFAFFVIAPVALRAERPGGPPPWRAGGGAWLEALLAHRVMRYLGRISYGIFLWQFVVLYLWRGFTGEDIFEGSFWLDLVPVTLGTLVLADLTHRFVERPSRRWYGRGSDGRRKRPAPRQRPPVN</sequence>
<dbReference type="GO" id="GO:0009103">
    <property type="term" value="P:lipopolysaccharide biosynthetic process"/>
    <property type="evidence" value="ECO:0007669"/>
    <property type="project" value="TreeGrafter"/>
</dbReference>
<proteinExistence type="predicted"/>
<dbReference type="OrthoDB" id="5242306at2"/>
<feature type="region of interest" description="Disordered" evidence="1">
    <location>
        <begin position="468"/>
        <end position="487"/>
    </location>
</feature>
<evidence type="ECO:0000256" key="1">
    <source>
        <dbReference type="SAM" id="MobiDB-lite"/>
    </source>
</evidence>
<dbReference type="InterPro" id="IPR050879">
    <property type="entry name" value="Acyltransferase_3"/>
</dbReference>
<dbReference type="InterPro" id="IPR002656">
    <property type="entry name" value="Acyl_transf_3_dom"/>
</dbReference>
<dbReference type="EMBL" id="CP036455">
    <property type="protein sequence ID" value="QBI52791.1"/>
    <property type="molecule type" value="Genomic_DNA"/>
</dbReference>
<reference evidence="4 5" key="1">
    <citation type="submission" date="2019-02" db="EMBL/GenBank/DDBJ databases">
        <authorList>
            <person name="Khodamoradi S."/>
            <person name="Hahnke R.L."/>
            <person name="Kaempfer P."/>
            <person name="Schumann P."/>
            <person name="Rohde M."/>
            <person name="Steinert M."/>
            <person name="Luzhetskyy A."/>
            <person name="Wink J."/>
            <person name="Ruckert C."/>
        </authorList>
    </citation>
    <scope>NUCLEOTIDE SEQUENCE [LARGE SCALE GENOMIC DNA]</scope>
    <source>
        <strain evidence="4 5">M2</strain>
    </source>
</reference>
<evidence type="ECO:0000259" key="3">
    <source>
        <dbReference type="Pfam" id="PF01757"/>
    </source>
</evidence>
<feature type="transmembrane region" description="Helical" evidence="2">
    <location>
        <begin position="352"/>
        <end position="375"/>
    </location>
</feature>
<keyword evidence="5" id="KW-1185">Reference proteome</keyword>
<feature type="domain" description="Acyltransferase 3" evidence="3">
    <location>
        <begin position="71"/>
        <end position="455"/>
    </location>
</feature>
<dbReference type="GO" id="GO:0016020">
    <property type="term" value="C:membrane"/>
    <property type="evidence" value="ECO:0007669"/>
    <property type="project" value="TreeGrafter"/>
</dbReference>
<organism evidence="4 5">
    <name type="scientific">Streptomonospora litoralis</name>
    <dbReference type="NCBI Taxonomy" id="2498135"/>
    <lineage>
        <taxon>Bacteria</taxon>
        <taxon>Bacillati</taxon>
        <taxon>Actinomycetota</taxon>
        <taxon>Actinomycetes</taxon>
        <taxon>Streptosporangiales</taxon>
        <taxon>Nocardiopsidaceae</taxon>
        <taxon>Streptomonospora</taxon>
    </lineage>
</organism>
<dbReference type="Proteomes" id="UP000292235">
    <property type="component" value="Chromosome"/>
</dbReference>
<feature type="region of interest" description="Disordered" evidence="1">
    <location>
        <begin position="1"/>
        <end position="58"/>
    </location>
</feature>
<dbReference type="Pfam" id="PF01757">
    <property type="entry name" value="Acyl_transf_3"/>
    <property type="match status" value="1"/>
</dbReference>
<name>A0A4P6Q0T2_9ACTN</name>
<feature type="transmembrane region" description="Helical" evidence="2">
    <location>
        <begin position="323"/>
        <end position="340"/>
    </location>
</feature>
<keyword evidence="4" id="KW-0808">Transferase</keyword>
<dbReference type="GO" id="GO:0016747">
    <property type="term" value="F:acyltransferase activity, transferring groups other than amino-acyl groups"/>
    <property type="evidence" value="ECO:0007669"/>
    <property type="project" value="InterPro"/>
</dbReference>
<feature type="transmembrane region" description="Helical" evidence="2">
    <location>
        <begin position="273"/>
        <end position="295"/>
    </location>
</feature>
<dbReference type="PANTHER" id="PTHR23028">
    <property type="entry name" value="ACETYLTRANSFERASE"/>
    <property type="match status" value="1"/>
</dbReference>
<dbReference type="PANTHER" id="PTHR23028:SF53">
    <property type="entry name" value="ACYL_TRANSF_3 DOMAIN-CONTAINING PROTEIN"/>
    <property type="match status" value="1"/>
</dbReference>